<feature type="compositionally biased region" description="Low complexity" evidence="4">
    <location>
        <begin position="656"/>
        <end position="665"/>
    </location>
</feature>
<feature type="compositionally biased region" description="Pro residues" evidence="4">
    <location>
        <begin position="41"/>
        <end position="65"/>
    </location>
</feature>
<dbReference type="Proteomes" id="UP000198287">
    <property type="component" value="Unassembled WGS sequence"/>
</dbReference>
<feature type="compositionally biased region" description="Basic and acidic residues" evidence="4">
    <location>
        <begin position="789"/>
        <end position="799"/>
    </location>
</feature>
<dbReference type="GO" id="GO:0005634">
    <property type="term" value="C:nucleus"/>
    <property type="evidence" value="ECO:0007669"/>
    <property type="project" value="UniProtKB-SubCell"/>
</dbReference>
<evidence type="ECO:0000313" key="7">
    <source>
        <dbReference type="Proteomes" id="UP000198287"/>
    </source>
</evidence>
<feature type="compositionally biased region" description="Basic and acidic residues" evidence="4">
    <location>
        <begin position="700"/>
        <end position="709"/>
    </location>
</feature>
<dbReference type="InterPro" id="IPR046328">
    <property type="entry name" value="ETS_fam"/>
</dbReference>
<dbReference type="SUPFAM" id="SSF46785">
    <property type="entry name" value="Winged helix' DNA-binding domain"/>
    <property type="match status" value="1"/>
</dbReference>
<dbReference type="InterPro" id="IPR000418">
    <property type="entry name" value="Ets_dom"/>
</dbReference>
<dbReference type="FunFam" id="1.10.10.10:FF:000055">
    <property type="entry name" value="ETS translocation variant 4 isoform 1"/>
    <property type="match status" value="1"/>
</dbReference>
<evidence type="ECO:0000256" key="1">
    <source>
        <dbReference type="ARBA" id="ARBA00005562"/>
    </source>
</evidence>
<dbReference type="PRINTS" id="PR00454">
    <property type="entry name" value="ETSDOMAIN"/>
</dbReference>
<evidence type="ECO:0000256" key="4">
    <source>
        <dbReference type="SAM" id="MobiDB-lite"/>
    </source>
</evidence>
<feature type="region of interest" description="Disordered" evidence="4">
    <location>
        <begin position="388"/>
        <end position="430"/>
    </location>
</feature>
<dbReference type="STRING" id="158441.A0A226EUK1"/>
<feature type="compositionally biased region" description="Basic and acidic residues" evidence="4">
    <location>
        <begin position="315"/>
        <end position="325"/>
    </location>
</feature>
<dbReference type="EMBL" id="LNIX01000002">
    <property type="protein sequence ID" value="OXA61199.1"/>
    <property type="molecule type" value="Genomic_DNA"/>
</dbReference>
<name>A0A226EUK1_FOLCA</name>
<feature type="compositionally biased region" description="Low complexity" evidence="4">
    <location>
        <begin position="415"/>
        <end position="430"/>
    </location>
</feature>
<feature type="non-terminal residue" evidence="6">
    <location>
        <position position="1"/>
    </location>
</feature>
<dbReference type="InterPro" id="IPR036390">
    <property type="entry name" value="WH_DNA-bd_sf"/>
</dbReference>
<dbReference type="PROSITE" id="PS00345">
    <property type="entry name" value="ETS_DOMAIN_1"/>
    <property type="match status" value="1"/>
</dbReference>
<feature type="region of interest" description="Disordered" evidence="4">
    <location>
        <begin position="782"/>
        <end position="821"/>
    </location>
</feature>
<accession>A0A226EUK1</accession>
<organism evidence="6 7">
    <name type="scientific">Folsomia candida</name>
    <name type="common">Springtail</name>
    <dbReference type="NCBI Taxonomy" id="158441"/>
    <lineage>
        <taxon>Eukaryota</taxon>
        <taxon>Metazoa</taxon>
        <taxon>Ecdysozoa</taxon>
        <taxon>Arthropoda</taxon>
        <taxon>Hexapoda</taxon>
        <taxon>Collembola</taxon>
        <taxon>Entomobryomorpha</taxon>
        <taxon>Isotomoidea</taxon>
        <taxon>Isotomidae</taxon>
        <taxon>Proisotominae</taxon>
        <taxon>Folsomia</taxon>
    </lineage>
</organism>
<evidence type="ECO:0000259" key="5">
    <source>
        <dbReference type="PROSITE" id="PS50061"/>
    </source>
</evidence>
<dbReference type="InterPro" id="IPR036388">
    <property type="entry name" value="WH-like_DNA-bd_sf"/>
</dbReference>
<evidence type="ECO:0000256" key="2">
    <source>
        <dbReference type="ARBA" id="ARBA00023125"/>
    </source>
</evidence>
<feature type="region of interest" description="Disordered" evidence="4">
    <location>
        <begin position="275"/>
        <end position="347"/>
    </location>
</feature>
<proteinExistence type="inferred from homology"/>
<feature type="region of interest" description="Disordered" evidence="4">
    <location>
        <begin position="1"/>
        <end position="173"/>
    </location>
</feature>
<dbReference type="GO" id="GO:0043565">
    <property type="term" value="F:sequence-specific DNA binding"/>
    <property type="evidence" value="ECO:0007669"/>
    <property type="project" value="InterPro"/>
</dbReference>
<dbReference type="Pfam" id="PF00178">
    <property type="entry name" value="Ets"/>
    <property type="match status" value="1"/>
</dbReference>
<comment type="subcellular location">
    <subcellularLocation>
        <location evidence="3">Nucleus</location>
    </subcellularLocation>
</comment>
<feature type="compositionally biased region" description="Polar residues" evidence="4">
    <location>
        <begin position="85"/>
        <end position="114"/>
    </location>
</feature>
<dbReference type="GO" id="GO:0000981">
    <property type="term" value="F:DNA-binding transcription factor activity, RNA polymerase II-specific"/>
    <property type="evidence" value="ECO:0007669"/>
    <property type="project" value="TreeGrafter"/>
</dbReference>
<dbReference type="Gene3D" id="1.10.10.10">
    <property type="entry name" value="Winged helix-like DNA-binding domain superfamily/Winged helix DNA-binding domain"/>
    <property type="match status" value="1"/>
</dbReference>
<gene>
    <name evidence="6" type="ORF">Fcan01_05410</name>
</gene>
<dbReference type="PROSITE" id="PS00346">
    <property type="entry name" value="ETS_DOMAIN_2"/>
    <property type="match status" value="1"/>
</dbReference>
<dbReference type="GO" id="GO:0030154">
    <property type="term" value="P:cell differentiation"/>
    <property type="evidence" value="ECO:0007669"/>
    <property type="project" value="TreeGrafter"/>
</dbReference>
<dbReference type="SMART" id="SM00413">
    <property type="entry name" value="ETS"/>
    <property type="match status" value="1"/>
</dbReference>
<feature type="compositionally biased region" description="Acidic residues" evidence="4">
    <location>
        <begin position="812"/>
        <end position="821"/>
    </location>
</feature>
<comment type="caution">
    <text evidence="6">The sequence shown here is derived from an EMBL/GenBank/DDBJ whole genome shotgun (WGS) entry which is preliminary data.</text>
</comment>
<comment type="similarity">
    <text evidence="1 3">Belongs to the ETS family.</text>
</comment>
<feature type="domain" description="ETS" evidence="5">
    <location>
        <begin position="438"/>
        <end position="518"/>
    </location>
</feature>
<dbReference type="AlphaFoldDB" id="A0A226EUK1"/>
<keyword evidence="2 3" id="KW-0238">DNA-binding</keyword>
<sequence>EKPLISSRPMSPRPTFSVMDNFLSGNHPHHHHNPNSQSPHPVVPPPPPPPPPTHHLHPQPHPGPSLVPLHHRPMVGGHHSPTAPPNSAQSSQLWNSSHRISTSSDGNLNNNGIHQSPFAPGGGTEALLAFPSTTGGGQGMTSLPPYLYPPPSTYQGGPPHPGRYAPGNANTFSSAPLTATQTYHQLASYTNPNQHPHHYYAHDKQEGVVLKPPLPANSYLLNGQFVATASNFDLHSNPGNSDKSHCNSKLDIGGGKQLEEISGNWLRNHQSSSGAQVSLNLNPKPISLSTTHQPPYSNFYEKVHRGDEDSQCSTNEERTHQDRGDGISSRSSSTGSSNNSLLSTSGAAPHSQWGSLSFSSTSVSFTQQLTSLHVSSNLTTSAHIFPQQTTERDEGSFANQQHHHHHQGSGGVGISPTVTPSSSSNPTTASYHQRRGSLQLWQFLVTLLDDPANIACISWTGRGMEFKLIEPEEVARRWGQIKNRPAMNYDKLSRSLRYYYEKGIMQKVAGERYVYKFVCDPEALFALAFTAASSSSASASSTTGNGNNGTNTPLSNFSPEICGAAGEGGGGGGSGTVAGLNMNQHNIIGDNVGNLGQSSTISIPTSTPAYLTVSPHVPGSGRDVPFSLGLKELNEEFHYNYGGYFNPHNFNFHQNQQQQHASNNQAGGYLPTNSHTSPYGGHYAYEDLNRCSSTNASLSHIDHTRGKDETDSEDNAGSSSSSISTSPNLTRKNFQGGGGVAGGENIPSNRRFFSSSQQTKLVVPVVENRASYRQSFSLEFNTNTSKGQTNKERIREKDSSGITANNNNNNNNDDEDNDKYE</sequence>
<feature type="compositionally biased region" description="Low complexity" evidence="4">
    <location>
        <begin position="328"/>
        <end position="346"/>
    </location>
</feature>
<dbReference type="OrthoDB" id="10067219at2759"/>
<evidence type="ECO:0000256" key="3">
    <source>
        <dbReference type="RuleBase" id="RU004019"/>
    </source>
</evidence>
<feature type="region of interest" description="Disordered" evidence="4">
    <location>
        <begin position="656"/>
        <end position="675"/>
    </location>
</feature>
<dbReference type="PANTHER" id="PTHR11849:SF282">
    <property type="entry name" value="ETV5-RELATED PROTEIN ETS96B"/>
    <property type="match status" value="1"/>
</dbReference>
<evidence type="ECO:0000313" key="6">
    <source>
        <dbReference type="EMBL" id="OXA61199.1"/>
    </source>
</evidence>
<keyword evidence="7" id="KW-1185">Reference proteome</keyword>
<protein>
    <submittedName>
        <fullName evidence="6">ETS translocation variant 5</fullName>
    </submittedName>
</protein>
<keyword evidence="3" id="KW-0539">Nucleus</keyword>
<reference evidence="6 7" key="1">
    <citation type="submission" date="2015-12" db="EMBL/GenBank/DDBJ databases">
        <title>The genome of Folsomia candida.</title>
        <authorList>
            <person name="Faddeeva A."/>
            <person name="Derks M.F."/>
            <person name="Anvar Y."/>
            <person name="Smit S."/>
            <person name="Van Straalen N."/>
            <person name="Roelofs D."/>
        </authorList>
    </citation>
    <scope>NUCLEOTIDE SEQUENCE [LARGE SCALE GENOMIC DNA]</scope>
    <source>
        <strain evidence="6 7">VU population</strain>
        <tissue evidence="6">Whole body</tissue>
    </source>
</reference>
<feature type="compositionally biased region" description="Polar residues" evidence="4">
    <location>
        <begin position="275"/>
        <end position="296"/>
    </location>
</feature>
<feature type="region of interest" description="Disordered" evidence="4">
    <location>
        <begin position="699"/>
        <end position="750"/>
    </location>
</feature>
<dbReference type="PANTHER" id="PTHR11849">
    <property type="entry name" value="ETS"/>
    <property type="match status" value="1"/>
</dbReference>
<dbReference type="PROSITE" id="PS50061">
    <property type="entry name" value="ETS_DOMAIN_3"/>
    <property type="match status" value="1"/>
</dbReference>